<proteinExistence type="predicted"/>
<evidence type="ECO:0000313" key="3">
    <source>
        <dbReference type="Proteomes" id="UP000000759"/>
    </source>
</evidence>
<dbReference type="OMA" id="KINTILW"/>
<protein>
    <submittedName>
        <fullName evidence="2">Uncharacterized protein</fullName>
    </submittedName>
</protein>
<dbReference type="PaxDb" id="2850-Phatr44169"/>
<dbReference type="eggNOG" id="ENOG502SJM5">
    <property type="taxonomic scope" value="Eukaryota"/>
</dbReference>
<dbReference type="Proteomes" id="UP000000759">
    <property type="component" value="Chromosome 3"/>
</dbReference>
<dbReference type="InParanoid" id="B5Y5K2"/>
<dbReference type="RefSeq" id="XP_002186485.1">
    <property type="nucleotide sequence ID" value="XM_002186449.1"/>
</dbReference>
<dbReference type="HOGENOM" id="CLU_322251_0_0_1"/>
<feature type="region of interest" description="Disordered" evidence="1">
    <location>
        <begin position="263"/>
        <end position="285"/>
    </location>
</feature>
<gene>
    <name evidence="2" type="ORF">PHATR_44169</name>
</gene>
<sequence>MADPALDDDPVEAPLEANVYAVLQQIREIAAQVGFGERTMWDIGRIRNVLEATAGDVNLASQLYWDDFVATHAAGDRPHGLPMEALLAHEGAGEANPAQAADEEGNDELVVELDGMDADEEGPAIPPNHAGPDVINNIPAVDELDAHDEKYNNNEIREHRPRRSRNNPLQEIAIDRDLLEIFGRHHSGDDADRLVARIRESVRRLRQAEPQHLPANGQPEVPAAAVRAAAAVLLAARDMESVSVSDEDEEGGWKLVGGKLANLPQKRRRSDPTSSPDVPADSDDDCYLSDNDWLWEPTDVRNTIPISPPMDLLWGIPSPQEPTEAATVNNEVDNGGSSNIIVAEDDEADDDNAASNIGSTGIPRTWLGCSFALSDCATGLVVQPPNEDDIAYTTWRKKVPLTGSIRSRIPPPYHCRSVSILLSIVTGLLYTGAAPQGTTVSCHTSRKPFADLDPEQRRREFGSRLADALSSLLLIAAKSSIARKSKALAALKLSQKPADIRKWQKLARKLRLCPTSSWDTDPATGYLRFAGERRIDRTPQIKTSFTNVEDLHSYVLSNLTFFTRSGGCALFLETLLRIHGKGAVARMIRHARSRAKMLPPMEVPLIRCVCDEKHKKRLDDNPPTGLSRADLANMVGTSPPGHECVSIELLSLLLTGSVHSTLKGWSTGSLGLGLLSEPSQKVCQGLTRPGQPVWLLRGPTCYSVLWLTGSRDFDGTDFARIDRPGAVATLCHWNCWYEERRRTDFRLVTVRSQWVPPTRRSVVDELQMEEKDETQTQTMRLMAQRRRKSVGLLNELEDGGRDLVELNFSAEETNRLEIHPEDQKLYPDQYQMWRYDMHEVTSMDQKPAATRWKPFHRLSKRAQQLVHVTLGPKINTILWTRWPSANLERFQPESPPPVV</sequence>
<dbReference type="EMBL" id="CP001142">
    <property type="protein sequence ID" value="ACI65955.1"/>
    <property type="molecule type" value="Genomic_DNA"/>
</dbReference>
<evidence type="ECO:0000256" key="1">
    <source>
        <dbReference type="SAM" id="MobiDB-lite"/>
    </source>
</evidence>
<reference evidence="3" key="2">
    <citation type="submission" date="2008-08" db="EMBL/GenBank/DDBJ databases">
        <authorList>
            <consortium name="Diatom Consortium"/>
            <person name="Grigoriev I."/>
            <person name="Grimwood J."/>
            <person name="Kuo A."/>
            <person name="Otillar R.P."/>
            <person name="Salamov A."/>
            <person name="Detter J.C."/>
            <person name="Lindquist E."/>
            <person name="Shapiro H."/>
            <person name="Lucas S."/>
            <person name="Glavina del Rio T."/>
            <person name="Pitluck S."/>
            <person name="Rokhsar D."/>
            <person name="Bowler C."/>
        </authorList>
    </citation>
    <scope>GENOME REANNOTATION</scope>
    <source>
        <strain evidence="3">CCAP 1055/1</strain>
    </source>
</reference>
<dbReference type="AlphaFoldDB" id="B5Y5K2"/>
<name>B5Y5K2_PHATC</name>
<dbReference type="KEGG" id="pti:PHATR_44169"/>
<dbReference type="GeneID" id="7203908"/>
<evidence type="ECO:0000313" key="2">
    <source>
        <dbReference type="EMBL" id="ACI65955.1"/>
    </source>
</evidence>
<keyword evidence="3" id="KW-1185">Reference proteome</keyword>
<reference evidence="2 3" key="1">
    <citation type="journal article" date="2008" name="Nature">
        <title>The Phaeodactylum genome reveals the evolutionary history of diatom genomes.</title>
        <authorList>
            <person name="Bowler C."/>
            <person name="Allen A.E."/>
            <person name="Badger J.H."/>
            <person name="Grimwood J."/>
            <person name="Jabbari K."/>
            <person name="Kuo A."/>
            <person name="Maheswari U."/>
            <person name="Martens C."/>
            <person name="Maumus F."/>
            <person name="Otillar R.P."/>
            <person name="Rayko E."/>
            <person name="Salamov A."/>
            <person name="Vandepoele K."/>
            <person name="Beszteri B."/>
            <person name="Gruber A."/>
            <person name="Heijde M."/>
            <person name="Katinka M."/>
            <person name="Mock T."/>
            <person name="Valentin K."/>
            <person name="Verret F."/>
            <person name="Berges J.A."/>
            <person name="Brownlee C."/>
            <person name="Cadoret J.P."/>
            <person name="Chiovitti A."/>
            <person name="Choi C.J."/>
            <person name="Coesel S."/>
            <person name="De Martino A."/>
            <person name="Detter J.C."/>
            <person name="Durkin C."/>
            <person name="Falciatore A."/>
            <person name="Fournet J."/>
            <person name="Haruta M."/>
            <person name="Huysman M.J."/>
            <person name="Jenkins B.D."/>
            <person name="Jiroutova K."/>
            <person name="Jorgensen R.E."/>
            <person name="Joubert Y."/>
            <person name="Kaplan A."/>
            <person name="Kroger N."/>
            <person name="Kroth P.G."/>
            <person name="La Roche J."/>
            <person name="Lindquist E."/>
            <person name="Lommer M."/>
            <person name="Martin-Jezequel V."/>
            <person name="Lopez P.J."/>
            <person name="Lucas S."/>
            <person name="Mangogna M."/>
            <person name="McGinnis K."/>
            <person name="Medlin L.K."/>
            <person name="Montsant A."/>
            <person name="Oudot-Le Secq M.P."/>
            <person name="Napoli C."/>
            <person name="Obornik M."/>
            <person name="Parker M.S."/>
            <person name="Petit J.L."/>
            <person name="Porcel B.M."/>
            <person name="Poulsen N."/>
            <person name="Robison M."/>
            <person name="Rychlewski L."/>
            <person name="Rynearson T.A."/>
            <person name="Schmutz J."/>
            <person name="Shapiro H."/>
            <person name="Siaut M."/>
            <person name="Stanley M."/>
            <person name="Sussman M.R."/>
            <person name="Taylor A.R."/>
            <person name="Vardi A."/>
            <person name="von Dassow P."/>
            <person name="Vyverman W."/>
            <person name="Willis A."/>
            <person name="Wyrwicz L.S."/>
            <person name="Rokhsar D.S."/>
            <person name="Weissenbach J."/>
            <person name="Armbrust E.V."/>
            <person name="Green B.R."/>
            <person name="Van de Peer Y."/>
            <person name="Grigoriev I.V."/>
        </authorList>
    </citation>
    <scope>NUCLEOTIDE SEQUENCE [LARGE SCALE GENOMIC DNA]</scope>
    <source>
        <strain evidence="2 3">CCAP 1055/1</strain>
    </source>
</reference>
<accession>B5Y5K2</accession>
<organism evidence="2 3">
    <name type="scientific">Phaeodactylum tricornutum (strain CCAP 1055/1)</name>
    <dbReference type="NCBI Taxonomy" id="556484"/>
    <lineage>
        <taxon>Eukaryota</taxon>
        <taxon>Sar</taxon>
        <taxon>Stramenopiles</taxon>
        <taxon>Ochrophyta</taxon>
        <taxon>Bacillariophyta</taxon>
        <taxon>Bacillariophyceae</taxon>
        <taxon>Bacillariophycidae</taxon>
        <taxon>Naviculales</taxon>
        <taxon>Phaeodactylaceae</taxon>
        <taxon>Phaeodactylum</taxon>
    </lineage>
</organism>
<dbReference type="OrthoDB" id="48809at2759"/>